<dbReference type="EMBL" id="JAIWYP010000011">
    <property type="protein sequence ID" value="KAH3740437.1"/>
    <property type="molecule type" value="Genomic_DNA"/>
</dbReference>
<evidence type="ECO:0000313" key="2">
    <source>
        <dbReference type="Proteomes" id="UP000828390"/>
    </source>
</evidence>
<sequence length="53" mass="5944">MHCLFTCGGFDPHCGSVVSPQQTPSTGYTQEADLSWVRSPLWERHLPTTDTKH</sequence>
<protein>
    <submittedName>
        <fullName evidence="1">Uncharacterized protein</fullName>
    </submittedName>
</protein>
<reference evidence="1" key="1">
    <citation type="journal article" date="2019" name="bioRxiv">
        <title>The Genome of the Zebra Mussel, Dreissena polymorpha: A Resource for Invasive Species Research.</title>
        <authorList>
            <person name="McCartney M.A."/>
            <person name="Auch B."/>
            <person name="Kono T."/>
            <person name="Mallez S."/>
            <person name="Zhang Y."/>
            <person name="Obille A."/>
            <person name="Becker A."/>
            <person name="Abrahante J.E."/>
            <person name="Garbe J."/>
            <person name="Badalamenti J.P."/>
            <person name="Herman A."/>
            <person name="Mangelson H."/>
            <person name="Liachko I."/>
            <person name="Sullivan S."/>
            <person name="Sone E.D."/>
            <person name="Koren S."/>
            <person name="Silverstein K.A.T."/>
            <person name="Beckman K.B."/>
            <person name="Gohl D.M."/>
        </authorList>
    </citation>
    <scope>NUCLEOTIDE SEQUENCE</scope>
    <source>
        <strain evidence="1">Duluth1</strain>
        <tissue evidence="1">Whole animal</tissue>
    </source>
</reference>
<keyword evidence="2" id="KW-1185">Reference proteome</keyword>
<comment type="caution">
    <text evidence="1">The sequence shown here is derived from an EMBL/GenBank/DDBJ whole genome shotgun (WGS) entry which is preliminary data.</text>
</comment>
<dbReference type="Proteomes" id="UP000828390">
    <property type="component" value="Unassembled WGS sequence"/>
</dbReference>
<accession>A0A9D4I1K8</accession>
<gene>
    <name evidence="1" type="ORF">DPMN_047143</name>
</gene>
<reference evidence="1" key="2">
    <citation type="submission" date="2020-11" db="EMBL/GenBank/DDBJ databases">
        <authorList>
            <person name="McCartney M.A."/>
            <person name="Auch B."/>
            <person name="Kono T."/>
            <person name="Mallez S."/>
            <person name="Becker A."/>
            <person name="Gohl D.M."/>
            <person name="Silverstein K.A.T."/>
            <person name="Koren S."/>
            <person name="Bechman K.B."/>
            <person name="Herman A."/>
            <person name="Abrahante J.E."/>
            <person name="Garbe J."/>
        </authorList>
    </citation>
    <scope>NUCLEOTIDE SEQUENCE</scope>
    <source>
        <strain evidence="1">Duluth1</strain>
        <tissue evidence="1">Whole animal</tissue>
    </source>
</reference>
<evidence type="ECO:0000313" key="1">
    <source>
        <dbReference type="EMBL" id="KAH3740437.1"/>
    </source>
</evidence>
<dbReference type="AlphaFoldDB" id="A0A9D4I1K8"/>
<name>A0A9D4I1K8_DREPO</name>
<organism evidence="1 2">
    <name type="scientific">Dreissena polymorpha</name>
    <name type="common">Zebra mussel</name>
    <name type="synonym">Mytilus polymorpha</name>
    <dbReference type="NCBI Taxonomy" id="45954"/>
    <lineage>
        <taxon>Eukaryota</taxon>
        <taxon>Metazoa</taxon>
        <taxon>Spiralia</taxon>
        <taxon>Lophotrochozoa</taxon>
        <taxon>Mollusca</taxon>
        <taxon>Bivalvia</taxon>
        <taxon>Autobranchia</taxon>
        <taxon>Heteroconchia</taxon>
        <taxon>Euheterodonta</taxon>
        <taxon>Imparidentia</taxon>
        <taxon>Neoheterodontei</taxon>
        <taxon>Myida</taxon>
        <taxon>Dreissenoidea</taxon>
        <taxon>Dreissenidae</taxon>
        <taxon>Dreissena</taxon>
    </lineage>
</organism>
<proteinExistence type="predicted"/>